<name>A0A6V8QX15_TRIAP</name>
<evidence type="ECO:0000313" key="9">
    <source>
        <dbReference type="Proteomes" id="UP000517252"/>
    </source>
</evidence>
<evidence type="ECO:0000256" key="5">
    <source>
        <dbReference type="ARBA" id="ARBA00023242"/>
    </source>
</evidence>
<evidence type="ECO:0000256" key="4">
    <source>
        <dbReference type="ARBA" id="ARBA00023163"/>
    </source>
</evidence>
<sequence length="349" mass="38617">MHVLQVAKTEMRQNNAEVLAVFNMTDYHNNVLADLANVFTPDGRAEHRGGFHLVGVVAMLPQKANELWTPPLEFPAVYFVDRYVFQQHRIHVPTAYPGTHAFPTGFIGATQAEQDLYASAFFNGVHKWLPVLDEERFRARLLGKTPAELPADVALLLLCMKLVASTPAKSSGSNTRTDIHIAAKQGFLNLEMAGVMSVECLEAGLLISLYEINHAIYPSAFLSVGACTRYGQAMGFGGPNTLKLRRPYNRSELEESRRLWWAIVLLDRFLNLGCPSRLVSIHDPIDDGSMIIHNDETAIANGYGPNKLGRRDQGCSVLIAQATRLLGNESGVSNPDHRYADGKEKNPHN</sequence>
<dbReference type="GO" id="GO:0006351">
    <property type="term" value="P:DNA-templated transcription"/>
    <property type="evidence" value="ECO:0007669"/>
    <property type="project" value="InterPro"/>
</dbReference>
<keyword evidence="3" id="KW-0805">Transcription regulation</keyword>
<feature type="domain" description="Xylanolytic transcriptional activator regulatory" evidence="7">
    <location>
        <begin position="119"/>
        <end position="272"/>
    </location>
</feature>
<keyword evidence="2" id="KW-0479">Metal-binding</keyword>
<dbReference type="InterPro" id="IPR050815">
    <property type="entry name" value="TF_fung"/>
</dbReference>
<protein>
    <submittedName>
        <fullName evidence="8">Transcription factor BOA15</fullName>
    </submittedName>
</protein>
<dbReference type="Proteomes" id="UP000517252">
    <property type="component" value="Unassembled WGS sequence"/>
</dbReference>
<dbReference type="Pfam" id="PF04082">
    <property type="entry name" value="Fungal_trans"/>
    <property type="match status" value="1"/>
</dbReference>
<comment type="caution">
    <text evidence="8">The sequence shown here is derived from an EMBL/GenBank/DDBJ whole genome shotgun (WGS) entry which is preliminary data.</text>
</comment>
<dbReference type="GO" id="GO:0005634">
    <property type="term" value="C:nucleus"/>
    <property type="evidence" value="ECO:0007669"/>
    <property type="project" value="UniProtKB-SubCell"/>
</dbReference>
<dbReference type="GO" id="GO:0000981">
    <property type="term" value="F:DNA-binding transcription factor activity, RNA polymerase II-specific"/>
    <property type="evidence" value="ECO:0007669"/>
    <property type="project" value="InterPro"/>
</dbReference>
<feature type="compositionally biased region" description="Basic and acidic residues" evidence="6">
    <location>
        <begin position="335"/>
        <end position="349"/>
    </location>
</feature>
<feature type="region of interest" description="Disordered" evidence="6">
    <location>
        <begin position="328"/>
        <end position="349"/>
    </location>
</feature>
<organism evidence="8 9">
    <name type="scientific">Trichoderma asperellum</name>
    <name type="common">Filamentous fungus</name>
    <dbReference type="NCBI Taxonomy" id="101201"/>
    <lineage>
        <taxon>Eukaryota</taxon>
        <taxon>Fungi</taxon>
        <taxon>Dikarya</taxon>
        <taxon>Ascomycota</taxon>
        <taxon>Pezizomycotina</taxon>
        <taxon>Sordariomycetes</taxon>
        <taxon>Hypocreomycetidae</taxon>
        <taxon>Hypocreales</taxon>
        <taxon>Hypocreaceae</taxon>
        <taxon>Trichoderma</taxon>
    </lineage>
</organism>
<dbReference type="AlphaFoldDB" id="A0A6V8QX15"/>
<dbReference type="GO" id="GO:0008270">
    <property type="term" value="F:zinc ion binding"/>
    <property type="evidence" value="ECO:0007669"/>
    <property type="project" value="InterPro"/>
</dbReference>
<dbReference type="GO" id="GO:0003677">
    <property type="term" value="F:DNA binding"/>
    <property type="evidence" value="ECO:0007669"/>
    <property type="project" value="InterPro"/>
</dbReference>
<dbReference type="EMBL" id="BLZH01000008">
    <property type="protein sequence ID" value="GFP57221.1"/>
    <property type="molecule type" value="Genomic_DNA"/>
</dbReference>
<dbReference type="InterPro" id="IPR007219">
    <property type="entry name" value="XnlR_reg_dom"/>
</dbReference>
<accession>A0A6V8QX15</accession>
<evidence type="ECO:0000256" key="2">
    <source>
        <dbReference type="ARBA" id="ARBA00022723"/>
    </source>
</evidence>
<dbReference type="PANTHER" id="PTHR47338">
    <property type="entry name" value="ZN(II)2CYS6 TRANSCRIPTION FACTOR (EUROFUNG)-RELATED"/>
    <property type="match status" value="1"/>
</dbReference>
<keyword evidence="4" id="KW-0804">Transcription</keyword>
<evidence type="ECO:0000256" key="6">
    <source>
        <dbReference type="SAM" id="MobiDB-lite"/>
    </source>
</evidence>
<gene>
    <name evidence="8" type="ORF">TASIC1_0008006200</name>
</gene>
<proteinExistence type="predicted"/>
<evidence type="ECO:0000256" key="3">
    <source>
        <dbReference type="ARBA" id="ARBA00023015"/>
    </source>
</evidence>
<comment type="subcellular location">
    <subcellularLocation>
        <location evidence="1">Nucleus</location>
    </subcellularLocation>
</comment>
<evidence type="ECO:0000259" key="7">
    <source>
        <dbReference type="Pfam" id="PF04082"/>
    </source>
</evidence>
<dbReference type="OrthoDB" id="4896588at2759"/>
<dbReference type="CDD" id="cd12148">
    <property type="entry name" value="fungal_TF_MHR"/>
    <property type="match status" value="1"/>
</dbReference>
<evidence type="ECO:0000313" key="8">
    <source>
        <dbReference type="EMBL" id="GFP57221.1"/>
    </source>
</evidence>
<reference evidence="8 9" key="1">
    <citation type="submission" date="2020-07" db="EMBL/GenBank/DDBJ databases">
        <title>Trichoderma asperellum IC-1 whole genome shotgun sequence.</title>
        <authorList>
            <person name="Kanamasa S."/>
            <person name="Takahashi H."/>
        </authorList>
    </citation>
    <scope>NUCLEOTIDE SEQUENCE [LARGE SCALE GENOMIC DNA]</scope>
    <source>
        <strain evidence="8 9">IC-1</strain>
    </source>
</reference>
<dbReference type="PANTHER" id="PTHR47338:SF20">
    <property type="entry name" value="ZN(II)2CYS6 TRANSCRIPTION FACTOR (EUROFUNG)"/>
    <property type="match status" value="1"/>
</dbReference>
<evidence type="ECO:0000256" key="1">
    <source>
        <dbReference type="ARBA" id="ARBA00004123"/>
    </source>
</evidence>
<keyword evidence="5" id="KW-0539">Nucleus</keyword>